<dbReference type="Pfam" id="PF01555">
    <property type="entry name" value="N6_N4_Mtase"/>
    <property type="match status" value="1"/>
</dbReference>
<comment type="caution">
    <text evidence="5">The sequence shown here is derived from an EMBL/GenBank/DDBJ whole genome shotgun (WGS) entry which is preliminary data.</text>
</comment>
<dbReference type="eggNOG" id="COG2189">
    <property type="taxonomic scope" value="Bacteria"/>
</dbReference>
<dbReference type="STRING" id="500635.MITSMUL_03287"/>
<evidence type="ECO:0000256" key="1">
    <source>
        <dbReference type="ARBA" id="ARBA00022603"/>
    </source>
</evidence>
<feature type="domain" description="DNA methylase N-4/N-6" evidence="4">
    <location>
        <begin position="18"/>
        <end position="134"/>
    </location>
</feature>
<dbReference type="InterPro" id="IPR002941">
    <property type="entry name" value="DNA_methylase_N4/N6"/>
</dbReference>
<dbReference type="InterPro" id="IPR029063">
    <property type="entry name" value="SAM-dependent_MTases_sf"/>
</dbReference>
<keyword evidence="2" id="KW-0808">Transferase</keyword>
<dbReference type="HOGENOM" id="CLU_828516_0_0_9"/>
<dbReference type="PATRIC" id="fig|500635.8.peg.193"/>
<gene>
    <name evidence="5" type="ORF">MITSMUL_03287</name>
</gene>
<protein>
    <recommendedName>
        <fullName evidence="4">DNA methylase N-4/N-6 domain-containing protein</fullName>
    </recommendedName>
</protein>
<keyword evidence="1" id="KW-0489">Methyltransferase</keyword>
<proteinExistence type="predicted"/>
<evidence type="ECO:0000313" key="5">
    <source>
        <dbReference type="EMBL" id="EEX70149.1"/>
    </source>
</evidence>
<dbReference type="SUPFAM" id="SSF53335">
    <property type="entry name" value="S-adenosyl-L-methionine-dependent methyltransferases"/>
    <property type="match status" value="1"/>
</dbReference>
<dbReference type="GO" id="GO:0008170">
    <property type="term" value="F:N-methyltransferase activity"/>
    <property type="evidence" value="ECO:0007669"/>
    <property type="project" value="InterPro"/>
</dbReference>
<dbReference type="AlphaFoldDB" id="C9KIN6"/>
<organism evidence="5 6">
    <name type="scientific">Mitsuokella multacida DSM 20544</name>
    <dbReference type="NCBI Taxonomy" id="500635"/>
    <lineage>
        <taxon>Bacteria</taxon>
        <taxon>Bacillati</taxon>
        <taxon>Bacillota</taxon>
        <taxon>Negativicutes</taxon>
        <taxon>Selenomonadales</taxon>
        <taxon>Selenomonadaceae</taxon>
        <taxon>Mitsuokella</taxon>
    </lineage>
</organism>
<reference evidence="5" key="1">
    <citation type="submission" date="2009-09" db="EMBL/GenBank/DDBJ databases">
        <authorList>
            <person name="Weinstock G."/>
            <person name="Sodergren E."/>
            <person name="Clifton S."/>
            <person name="Fulton L."/>
            <person name="Fulton B."/>
            <person name="Courtney L."/>
            <person name="Fronick C."/>
            <person name="Harrison M."/>
            <person name="Strong C."/>
            <person name="Farmer C."/>
            <person name="Delahaunty K."/>
            <person name="Markovic C."/>
            <person name="Hall O."/>
            <person name="Minx P."/>
            <person name="Tomlinson C."/>
            <person name="Mitreva M."/>
            <person name="Nelson J."/>
            <person name="Hou S."/>
            <person name="Wollam A."/>
            <person name="Pepin K.H."/>
            <person name="Johnson M."/>
            <person name="Bhonagiri V."/>
            <person name="Nash W.E."/>
            <person name="Warren W."/>
            <person name="Chinwalla A."/>
            <person name="Mardis E.R."/>
            <person name="Wilson R.K."/>
        </authorList>
    </citation>
    <scope>NUCLEOTIDE SEQUENCE [LARGE SCALE GENOMIC DNA]</scope>
    <source>
        <strain evidence="5">DSM 20544</strain>
    </source>
</reference>
<dbReference type="GO" id="GO:0009307">
    <property type="term" value="P:DNA restriction-modification system"/>
    <property type="evidence" value="ECO:0007669"/>
    <property type="project" value="UniProtKB-KW"/>
</dbReference>
<dbReference type="EMBL" id="ABWK02000001">
    <property type="protein sequence ID" value="EEX70149.1"/>
    <property type="molecule type" value="Genomic_DNA"/>
</dbReference>
<evidence type="ECO:0000256" key="3">
    <source>
        <dbReference type="ARBA" id="ARBA00022747"/>
    </source>
</evidence>
<dbReference type="Gene3D" id="3.40.50.150">
    <property type="entry name" value="Vaccinia Virus protein VP39"/>
    <property type="match status" value="1"/>
</dbReference>
<keyword evidence="6" id="KW-1185">Reference proteome</keyword>
<dbReference type="GO" id="GO:0032259">
    <property type="term" value="P:methylation"/>
    <property type="evidence" value="ECO:0007669"/>
    <property type="project" value="UniProtKB-KW"/>
</dbReference>
<evidence type="ECO:0000256" key="2">
    <source>
        <dbReference type="ARBA" id="ARBA00022679"/>
    </source>
</evidence>
<evidence type="ECO:0000313" key="6">
    <source>
        <dbReference type="Proteomes" id="UP000003671"/>
    </source>
</evidence>
<sequence length="335" mass="38095">MTEGIAKLGAYNKKRDQWAIVFLKKKQKEQLNDGILVSRGRDTDGSLILEWNDDEEIDKEPKSMWVRDCHDASTYGTNLLSKFLPKRNFPFPKSLYAVEDVLKFYVGENKDALIVDFFSGSGTTLHAVNLLNAEDGGHRRCIMVTNNEVSESEAKVLTKQGYIPGDGEWEKLGIARYVTWPRTVCSIEGHDANGKPLKGNYIGSDIPMADGFKANAAYFKLGFLDKNAVALGRQFKELLPVLWMKANCIGPCPNLESDELPKMLVLSENKFAVLIDETYYSEFDAKLTEHPEIQTIYIITDSESAYREMIRSYEGKDCYQLYRDYLDNFRINTGR</sequence>
<dbReference type="GO" id="GO:0003677">
    <property type="term" value="F:DNA binding"/>
    <property type="evidence" value="ECO:0007669"/>
    <property type="project" value="InterPro"/>
</dbReference>
<accession>C9KIN6</accession>
<evidence type="ECO:0000259" key="4">
    <source>
        <dbReference type="Pfam" id="PF01555"/>
    </source>
</evidence>
<keyword evidence="3" id="KW-0680">Restriction system</keyword>
<dbReference type="Proteomes" id="UP000003671">
    <property type="component" value="Unassembled WGS sequence"/>
</dbReference>
<name>C9KIN6_9FIRM</name>